<organism evidence="2 3">
    <name type="scientific">Tsuneonella litorea</name>
    <dbReference type="NCBI Taxonomy" id="2976475"/>
    <lineage>
        <taxon>Bacteria</taxon>
        <taxon>Pseudomonadati</taxon>
        <taxon>Pseudomonadota</taxon>
        <taxon>Alphaproteobacteria</taxon>
        <taxon>Sphingomonadales</taxon>
        <taxon>Erythrobacteraceae</taxon>
        <taxon>Tsuneonella</taxon>
    </lineage>
</organism>
<feature type="non-terminal residue" evidence="2">
    <location>
        <position position="1"/>
    </location>
</feature>
<gene>
    <name evidence="2" type="ORF">N0B51_14745</name>
</gene>
<evidence type="ECO:0000256" key="1">
    <source>
        <dbReference type="SAM" id="MobiDB-lite"/>
    </source>
</evidence>
<comment type="caution">
    <text evidence="2">The sequence shown here is derived from an EMBL/GenBank/DDBJ whole genome shotgun (WGS) entry which is preliminary data.</text>
</comment>
<protein>
    <submittedName>
        <fullName evidence="2">Uncharacterized protein</fullName>
    </submittedName>
</protein>
<evidence type="ECO:0000313" key="3">
    <source>
        <dbReference type="Proteomes" id="UP001142648"/>
    </source>
</evidence>
<accession>A0A9X3AM80</accession>
<feature type="region of interest" description="Disordered" evidence="1">
    <location>
        <begin position="1"/>
        <end position="20"/>
    </location>
</feature>
<proteinExistence type="predicted"/>
<name>A0A9X3AM80_9SPHN</name>
<dbReference type="Proteomes" id="UP001142648">
    <property type="component" value="Unassembled WGS sequence"/>
</dbReference>
<evidence type="ECO:0000313" key="2">
    <source>
        <dbReference type="EMBL" id="MCT2560238.1"/>
    </source>
</evidence>
<reference evidence="2" key="1">
    <citation type="submission" date="2022-09" db="EMBL/GenBank/DDBJ databases">
        <title>The genome sequence of Tsuneonella sp. YG55.</title>
        <authorList>
            <person name="Liu Y."/>
        </authorList>
    </citation>
    <scope>NUCLEOTIDE SEQUENCE</scope>
    <source>
        <strain evidence="2">YG55</strain>
    </source>
</reference>
<dbReference type="EMBL" id="JAOAMV010000017">
    <property type="protein sequence ID" value="MCT2560238.1"/>
    <property type="molecule type" value="Genomic_DNA"/>
</dbReference>
<sequence>GKLLAPDPRQPASNAEPDFFNRIGAKPDCPLLVRKSQNCRSMARSSRISPVVGSHVPEFGGW</sequence>
<dbReference type="AlphaFoldDB" id="A0A9X3AM80"/>
<dbReference type="RefSeq" id="WP_259963358.1">
    <property type="nucleotide sequence ID" value="NZ_JAOAMV010000017.1"/>
</dbReference>
<keyword evidence="3" id="KW-1185">Reference proteome</keyword>